<evidence type="ECO:0000256" key="6">
    <source>
        <dbReference type="ARBA" id="ARBA00022840"/>
    </source>
</evidence>
<evidence type="ECO:0000313" key="9">
    <source>
        <dbReference type="EMBL" id="PIT95059.1"/>
    </source>
</evidence>
<dbReference type="Proteomes" id="UP000228964">
    <property type="component" value="Unassembled WGS sequence"/>
</dbReference>
<evidence type="ECO:0000313" key="10">
    <source>
        <dbReference type="Proteomes" id="UP000228964"/>
    </source>
</evidence>
<evidence type="ECO:0000256" key="1">
    <source>
        <dbReference type="ARBA" id="ARBA00001946"/>
    </source>
</evidence>
<organism evidence="9 10">
    <name type="scientific">Candidatus Falkowbacteria bacterium CG10_big_fil_rev_8_21_14_0_10_38_22</name>
    <dbReference type="NCBI Taxonomy" id="1974564"/>
    <lineage>
        <taxon>Bacteria</taxon>
        <taxon>Candidatus Falkowiibacteriota</taxon>
    </lineage>
</organism>
<dbReference type="SUPFAM" id="SSF81301">
    <property type="entry name" value="Nucleotidyltransferase"/>
    <property type="match status" value="1"/>
</dbReference>
<evidence type="ECO:0000256" key="7">
    <source>
        <dbReference type="ARBA" id="ARBA00022842"/>
    </source>
</evidence>
<dbReference type="CDD" id="cd05403">
    <property type="entry name" value="NT_KNTase_like"/>
    <property type="match status" value="1"/>
</dbReference>
<evidence type="ECO:0000259" key="8">
    <source>
        <dbReference type="Pfam" id="PF18765"/>
    </source>
</evidence>
<comment type="caution">
    <text evidence="9">The sequence shown here is derived from an EMBL/GenBank/DDBJ whole genome shotgun (WGS) entry which is preliminary data.</text>
</comment>
<dbReference type="InterPro" id="IPR041633">
    <property type="entry name" value="Polbeta"/>
</dbReference>
<keyword evidence="5" id="KW-0547">Nucleotide-binding</keyword>
<dbReference type="Pfam" id="PF18765">
    <property type="entry name" value="Polbeta"/>
    <property type="match status" value="1"/>
</dbReference>
<protein>
    <submittedName>
        <fullName evidence="9">Nucleotidyltransferase</fullName>
    </submittedName>
</protein>
<evidence type="ECO:0000256" key="5">
    <source>
        <dbReference type="ARBA" id="ARBA00022741"/>
    </source>
</evidence>
<evidence type="ECO:0000256" key="3">
    <source>
        <dbReference type="ARBA" id="ARBA00022695"/>
    </source>
</evidence>
<dbReference type="Gene3D" id="3.30.460.10">
    <property type="entry name" value="Beta Polymerase, domain 2"/>
    <property type="match status" value="1"/>
</dbReference>
<evidence type="ECO:0000256" key="2">
    <source>
        <dbReference type="ARBA" id="ARBA00022679"/>
    </source>
</evidence>
<dbReference type="InterPro" id="IPR052038">
    <property type="entry name" value="Type-VII_TA_antitoxin"/>
</dbReference>
<name>A0A2M6WQI8_9BACT</name>
<sequence length="102" mass="11813">MSKEKLKKSIRQAVENDPHKQDILKVSLFGSYAYGKPKADSDIDLLIEFEPKAVVGYFELVRLERRLSEQLNKKVDLLTPGAISKYIKNFVINNAELIYERR</sequence>
<dbReference type="InterPro" id="IPR043519">
    <property type="entry name" value="NT_sf"/>
</dbReference>
<dbReference type="EMBL" id="PFAO01000049">
    <property type="protein sequence ID" value="PIT95059.1"/>
    <property type="molecule type" value="Genomic_DNA"/>
</dbReference>
<dbReference type="AlphaFoldDB" id="A0A2M6WQI8"/>
<comment type="cofactor">
    <cofactor evidence="1">
        <name>Mg(2+)</name>
        <dbReference type="ChEBI" id="CHEBI:18420"/>
    </cofactor>
</comment>
<dbReference type="PANTHER" id="PTHR33571:SF14">
    <property type="entry name" value="PROTEIN ADENYLYLTRANSFERASE MJ0435-RELATED"/>
    <property type="match status" value="1"/>
</dbReference>
<dbReference type="GO" id="GO:0046872">
    <property type="term" value="F:metal ion binding"/>
    <property type="evidence" value="ECO:0007669"/>
    <property type="project" value="UniProtKB-KW"/>
</dbReference>
<dbReference type="PANTHER" id="PTHR33571">
    <property type="entry name" value="SSL8005 PROTEIN"/>
    <property type="match status" value="1"/>
</dbReference>
<keyword evidence="6" id="KW-0067">ATP-binding</keyword>
<keyword evidence="7" id="KW-0460">Magnesium</keyword>
<reference evidence="10" key="1">
    <citation type="submission" date="2017-09" db="EMBL/GenBank/DDBJ databases">
        <title>Depth-based differentiation of microbial function through sediment-hosted aquifers and enrichment of novel symbionts in the deep terrestrial subsurface.</title>
        <authorList>
            <person name="Probst A.J."/>
            <person name="Ladd B."/>
            <person name="Jarett J.K."/>
            <person name="Geller-Mcgrath D.E."/>
            <person name="Sieber C.M.K."/>
            <person name="Emerson J.B."/>
            <person name="Anantharaman K."/>
            <person name="Thomas B.C."/>
            <person name="Malmstrom R."/>
            <person name="Stieglmeier M."/>
            <person name="Klingl A."/>
            <person name="Woyke T."/>
            <person name="Ryan C.M."/>
            <person name="Banfield J.F."/>
        </authorList>
    </citation>
    <scope>NUCLEOTIDE SEQUENCE [LARGE SCALE GENOMIC DNA]</scope>
</reference>
<accession>A0A2M6WQI8</accession>
<evidence type="ECO:0000256" key="4">
    <source>
        <dbReference type="ARBA" id="ARBA00022723"/>
    </source>
</evidence>
<proteinExistence type="predicted"/>
<keyword evidence="3" id="KW-0548">Nucleotidyltransferase</keyword>
<keyword evidence="4" id="KW-0479">Metal-binding</keyword>
<feature type="domain" description="Polymerase beta nucleotidyltransferase" evidence="8">
    <location>
        <begin position="19"/>
        <end position="101"/>
    </location>
</feature>
<keyword evidence="2 9" id="KW-0808">Transferase</keyword>
<dbReference type="GO" id="GO:0005524">
    <property type="term" value="F:ATP binding"/>
    <property type="evidence" value="ECO:0007669"/>
    <property type="project" value="UniProtKB-KW"/>
</dbReference>
<dbReference type="GO" id="GO:0016779">
    <property type="term" value="F:nucleotidyltransferase activity"/>
    <property type="evidence" value="ECO:0007669"/>
    <property type="project" value="UniProtKB-KW"/>
</dbReference>
<gene>
    <name evidence="9" type="ORF">COT96_02035</name>
</gene>